<dbReference type="AlphaFoldDB" id="A0A6G1WQ99"/>
<comment type="caution">
    <text evidence="1">The sequence shown here is derived from an EMBL/GenBank/DDBJ whole genome shotgun (WGS) entry which is preliminary data.</text>
</comment>
<proteinExistence type="predicted"/>
<evidence type="ECO:0000313" key="1">
    <source>
        <dbReference type="EMBL" id="MQW71891.1"/>
    </source>
</evidence>
<evidence type="ECO:0008006" key="2">
    <source>
        <dbReference type="Google" id="ProtNLM"/>
    </source>
</evidence>
<dbReference type="Gene3D" id="1.10.3210.10">
    <property type="entry name" value="Hypothetical protein af1432"/>
    <property type="match status" value="1"/>
</dbReference>
<protein>
    <recommendedName>
        <fullName evidence="2">Metal dependent phosphohydrolase</fullName>
    </recommendedName>
</protein>
<dbReference type="RefSeq" id="WP_153413452.1">
    <property type="nucleotide sequence ID" value="NZ_WISB01000124.1"/>
</dbReference>
<reference evidence="1" key="1">
    <citation type="journal article" date="2013" name="Genome Biol.">
        <title>Comparative genomics of the core and accessory genomes of 48 Sinorhizobium strains comprising five genospecies.</title>
        <authorList>
            <person name="Sugawara M."/>
            <person name="Epstein B."/>
            <person name="Badgley B.D."/>
            <person name="Unno T."/>
            <person name="Xu L."/>
            <person name="Reese J."/>
            <person name="Gyaneshwar P."/>
            <person name="Denny R."/>
            <person name="Mudge J."/>
            <person name="Bharti A.K."/>
            <person name="Farmer A.D."/>
            <person name="May G.D."/>
            <person name="Woodward J.E."/>
            <person name="Medigue C."/>
            <person name="Vallenet D."/>
            <person name="Lajus A."/>
            <person name="Rouy Z."/>
            <person name="Martinez-Vaz B."/>
            <person name="Tiffin P."/>
            <person name="Young N.D."/>
            <person name="Sadowsky M.J."/>
        </authorList>
    </citation>
    <scope>NUCLEOTIDE SEQUENCE</scope>
    <source>
        <strain evidence="1">M1</strain>
    </source>
</reference>
<gene>
    <name evidence="1" type="ORF">GHJ91_22745</name>
</gene>
<name>A0A6G1WQ99_9HYPH</name>
<sequence>MAATSRLADDAITTVWVGGSSIDLSCPDPAIVCFREIGNTLSKIARFNGRYEGPLYSVAQHCVVGAQALINEGESAMHAALFLLHDAHEWILGDLITPAAKLYAAVGRELYGEANVLDAIGACKAAWDEAIYFAAGLPGPEAWSRKQRATVENMDKRMQLAEAVALFGPRAAAHFPKSETPKLTGAIKPWPPMKAEEEFRKLAYRLIGEDRVLERASIVSANTALR</sequence>
<accession>A0A6G1WQ99</accession>
<organism evidence="1">
    <name type="scientific">Sinorhizobium medicae</name>
    <dbReference type="NCBI Taxonomy" id="110321"/>
    <lineage>
        <taxon>Bacteria</taxon>
        <taxon>Pseudomonadati</taxon>
        <taxon>Pseudomonadota</taxon>
        <taxon>Alphaproteobacteria</taxon>
        <taxon>Hyphomicrobiales</taxon>
        <taxon>Rhizobiaceae</taxon>
        <taxon>Sinorhizobium/Ensifer group</taxon>
        <taxon>Sinorhizobium</taxon>
    </lineage>
</organism>
<dbReference type="EMBL" id="WISB01000124">
    <property type="protein sequence ID" value="MQW71891.1"/>
    <property type="molecule type" value="Genomic_DNA"/>
</dbReference>
<dbReference type="SUPFAM" id="SSF109604">
    <property type="entry name" value="HD-domain/PDEase-like"/>
    <property type="match status" value="1"/>
</dbReference>